<dbReference type="AlphaFoldDB" id="A0A7T4R2Q0"/>
<dbReference type="PANTHER" id="PTHR43669">
    <property type="entry name" value="5-KETO-D-GLUCONATE 5-REDUCTASE"/>
    <property type="match status" value="1"/>
</dbReference>
<evidence type="ECO:0000313" key="5">
    <source>
        <dbReference type="EMBL" id="QQD19360.1"/>
    </source>
</evidence>
<dbReference type="KEGG" id="snan:I6N98_05760"/>
<evidence type="ECO:0000256" key="3">
    <source>
        <dbReference type="SAM" id="Coils"/>
    </source>
</evidence>
<sequence>MQDFKGKVALITGGASGVGRALARLLAGQGAKVAIADIEAEALEKTLAELKGQGAEAFAQVADVTSAGSMKELAEAVFTHFGEVHLVFANAGVGTGEAGNMWDYEINDWEWGFGVNTWGLIHTINAFMPRLIAQDKEAHFVVTGSGNGAFLMLPNTPIYTASKAAVQAITENLYFQVQAMATPVKINALFPGPHVVNTGIFNSERNRPEDLPGNPDKPDSGIHSVDDMKEIMAQFDMELQTTEPEEVAEFALQGIRDDKFWITPMSEKSRAALRARIDGILNGENPTPPDVL</sequence>
<evidence type="ECO:0000256" key="4">
    <source>
        <dbReference type="SAM" id="MobiDB-lite"/>
    </source>
</evidence>
<keyword evidence="6" id="KW-1185">Reference proteome</keyword>
<evidence type="ECO:0000256" key="2">
    <source>
        <dbReference type="ARBA" id="ARBA00023002"/>
    </source>
</evidence>
<organism evidence="5 6">
    <name type="scientific">Spongiibacter nanhainus</name>
    <dbReference type="NCBI Taxonomy" id="2794344"/>
    <lineage>
        <taxon>Bacteria</taxon>
        <taxon>Pseudomonadati</taxon>
        <taxon>Pseudomonadota</taxon>
        <taxon>Gammaproteobacteria</taxon>
        <taxon>Cellvibrionales</taxon>
        <taxon>Spongiibacteraceae</taxon>
        <taxon>Spongiibacter</taxon>
    </lineage>
</organism>
<feature type="coiled-coil region" evidence="3">
    <location>
        <begin position="33"/>
        <end position="60"/>
    </location>
</feature>
<dbReference type="InterPro" id="IPR036291">
    <property type="entry name" value="NAD(P)-bd_dom_sf"/>
</dbReference>
<accession>A0A7T4R2Q0</accession>
<name>A0A7T4R2Q0_9GAMM</name>
<reference evidence="5 6" key="1">
    <citation type="submission" date="2020-12" db="EMBL/GenBank/DDBJ databases">
        <authorList>
            <person name="Shan Y."/>
        </authorList>
    </citation>
    <scope>NUCLEOTIDE SEQUENCE [LARGE SCALE GENOMIC DNA]</scope>
    <source>
        <strain evidence="6">csc3.9</strain>
    </source>
</reference>
<dbReference type="Pfam" id="PF00106">
    <property type="entry name" value="adh_short"/>
    <property type="match status" value="1"/>
</dbReference>
<evidence type="ECO:0000313" key="6">
    <source>
        <dbReference type="Proteomes" id="UP000596063"/>
    </source>
</evidence>
<feature type="region of interest" description="Disordered" evidence="4">
    <location>
        <begin position="200"/>
        <end position="221"/>
    </location>
</feature>
<keyword evidence="3" id="KW-0175">Coiled coil</keyword>
<dbReference type="EMBL" id="CP066167">
    <property type="protein sequence ID" value="QQD19360.1"/>
    <property type="molecule type" value="Genomic_DNA"/>
</dbReference>
<dbReference type="CDD" id="cd05233">
    <property type="entry name" value="SDR_c"/>
    <property type="match status" value="1"/>
</dbReference>
<feature type="compositionally biased region" description="Basic and acidic residues" evidence="4">
    <location>
        <begin position="204"/>
        <end position="221"/>
    </location>
</feature>
<keyword evidence="2" id="KW-0560">Oxidoreductase</keyword>
<evidence type="ECO:0000256" key="1">
    <source>
        <dbReference type="ARBA" id="ARBA00006484"/>
    </source>
</evidence>
<gene>
    <name evidence="5" type="ORF">I6N98_05760</name>
</gene>
<protein>
    <submittedName>
        <fullName evidence="5">SDR family NAD(P)-dependent oxidoreductase</fullName>
    </submittedName>
</protein>
<dbReference type="PANTHER" id="PTHR43669:SF3">
    <property type="entry name" value="ALCOHOL DEHYDROGENASE, PUTATIVE (AFU_ORTHOLOGUE AFUA_3G03445)-RELATED"/>
    <property type="match status" value="1"/>
</dbReference>
<dbReference type="Proteomes" id="UP000596063">
    <property type="component" value="Chromosome"/>
</dbReference>
<dbReference type="Gene3D" id="3.40.50.720">
    <property type="entry name" value="NAD(P)-binding Rossmann-like Domain"/>
    <property type="match status" value="1"/>
</dbReference>
<dbReference type="RefSeq" id="WP_198570845.1">
    <property type="nucleotide sequence ID" value="NZ_CP066167.1"/>
</dbReference>
<proteinExistence type="inferred from homology"/>
<comment type="similarity">
    <text evidence="1">Belongs to the short-chain dehydrogenases/reductases (SDR) family.</text>
</comment>
<dbReference type="PRINTS" id="PR00081">
    <property type="entry name" value="GDHRDH"/>
</dbReference>
<dbReference type="GO" id="GO:0016491">
    <property type="term" value="F:oxidoreductase activity"/>
    <property type="evidence" value="ECO:0007669"/>
    <property type="project" value="UniProtKB-KW"/>
</dbReference>
<dbReference type="SUPFAM" id="SSF51735">
    <property type="entry name" value="NAD(P)-binding Rossmann-fold domains"/>
    <property type="match status" value="1"/>
</dbReference>
<dbReference type="InterPro" id="IPR002347">
    <property type="entry name" value="SDR_fam"/>
</dbReference>